<dbReference type="AlphaFoldDB" id="A0A3E5EAG8"/>
<dbReference type="EMBL" id="QRVA01000002">
    <property type="protein sequence ID" value="RGS19405.1"/>
    <property type="molecule type" value="Genomic_DNA"/>
</dbReference>
<reference evidence="1 2" key="1">
    <citation type="submission" date="2018-08" db="EMBL/GenBank/DDBJ databases">
        <title>A genome reference for cultivated species of the human gut microbiota.</title>
        <authorList>
            <person name="Zou Y."/>
            <person name="Xue W."/>
            <person name="Luo G."/>
        </authorList>
    </citation>
    <scope>NUCLEOTIDE SEQUENCE [LARGE SCALE GENOMIC DNA]</scope>
    <source>
        <strain evidence="1 2">AF24-12</strain>
    </source>
</reference>
<sequence>MNADTMPNTRNRQLKSPMLLPVINGEKPPIPVPLRRRFDTPYRYVDSNVLLSCSFDNLLTMLQYSILNLSNNGDSALKNAYFVKFSMQRYKKKRKYF</sequence>
<accession>A0A3E5EAG8</accession>
<proteinExistence type="predicted"/>
<gene>
    <name evidence="1" type="ORF">DWY11_01230</name>
</gene>
<protein>
    <submittedName>
        <fullName evidence="1">Uncharacterized protein</fullName>
    </submittedName>
</protein>
<evidence type="ECO:0000313" key="1">
    <source>
        <dbReference type="EMBL" id="RGS19405.1"/>
    </source>
</evidence>
<dbReference type="Proteomes" id="UP000283872">
    <property type="component" value="Unassembled WGS sequence"/>
</dbReference>
<name>A0A3E5EAG8_9BACT</name>
<organism evidence="1 2">
    <name type="scientific">Segatella copri</name>
    <dbReference type="NCBI Taxonomy" id="165179"/>
    <lineage>
        <taxon>Bacteria</taxon>
        <taxon>Pseudomonadati</taxon>
        <taxon>Bacteroidota</taxon>
        <taxon>Bacteroidia</taxon>
        <taxon>Bacteroidales</taxon>
        <taxon>Prevotellaceae</taxon>
        <taxon>Segatella</taxon>
    </lineage>
</organism>
<evidence type="ECO:0000313" key="2">
    <source>
        <dbReference type="Proteomes" id="UP000283872"/>
    </source>
</evidence>
<comment type="caution">
    <text evidence="1">The sequence shown here is derived from an EMBL/GenBank/DDBJ whole genome shotgun (WGS) entry which is preliminary data.</text>
</comment>